<keyword evidence="3" id="KW-1185">Reference proteome</keyword>
<dbReference type="Pfam" id="PF00027">
    <property type="entry name" value="cNMP_binding"/>
    <property type="match status" value="1"/>
</dbReference>
<dbReference type="InterPro" id="IPR000595">
    <property type="entry name" value="cNMP-bd_dom"/>
</dbReference>
<dbReference type="CDD" id="cd00038">
    <property type="entry name" value="CAP_ED"/>
    <property type="match status" value="1"/>
</dbReference>
<proteinExistence type="predicted"/>
<organism evidence="2 3">
    <name type="scientific">Chitinophaga rupis</name>
    <dbReference type="NCBI Taxonomy" id="573321"/>
    <lineage>
        <taxon>Bacteria</taxon>
        <taxon>Pseudomonadati</taxon>
        <taxon>Bacteroidota</taxon>
        <taxon>Chitinophagia</taxon>
        <taxon>Chitinophagales</taxon>
        <taxon>Chitinophagaceae</taxon>
        <taxon>Chitinophaga</taxon>
    </lineage>
</organism>
<reference evidence="2 3" key="1">
    <citation type="submission" date="2016-10" db="EMBL/GenBank/DDBJ databases">
        <authorList>
            <person name="de Groot N.N."/>
        </authorList>
    </citation>
    <scope>NUCLEOTIDE SEQUENCE [LARGE SCALE GENOMIC DNA]</scope>
    <source>
        <strain evidence="2 3">DSM 21039</strain>
    </source>
</reference>
<dbReference type="InterPro" id="IPR014710">
    <property type="entry name" value="RmlC-like_jellyroll"/>
</dbReference>
<evidence type="ECO:0000259" key="1">
    <source>
        <dbReference type="Pfam" id="PF00027"/>
    </source>
</evidence>
<gene>
    <name evidence="2" type="ORF">SAMN04488505_102888</name>
</gene>
<dbReference type="GO" id="GO:0016301">
    <property type="term" value="F:kinase activity"/>
    <property type="evidence" value="ECO:0007669"/>
    <property type="project" value="UniProtKB-KW"/>
</dbReference>
<name>A0A1H7SBQ4_9BACT</name>
<protein>
    <submittedName>
        <fullName evidence="2">cAMP-binding domain of CRP or a regulatory subunit of cAMP-dependent protein kinases</fullName>
    </submittedName>
</protein>
<feature type="domain" description="Cyclic nucleotide-binding" evidence="1">
    <location>
        <begin position="31"/>
        <end position="116"/>
    </location>
</feature>
<dbReference type="Gene3D" id="2.60.120.10">
    <property type="entry name" value="Jelly Rolls"/>
    <property type="match status" value="1"/>
</dbReference>
<evidence type="ECO:0000313" key="3">
    <source>
        <dbReference type="Proteomes" id="UP000198984"/>
    </source>
</evidence>
<dbReference type="SUPFAM" id="SSF51206">
    <property type="entry name" value="cAMP-binding domain-like"/>
    <property type="match status" value="1"/>
</dbReference>
<dbReference type="STRING" id="573321.SAMN04488505_102888"/>
<dbReference type="RefSeq" id="WP_089910954.1">
    <property type="nucleotide sequence ID" value="NZ_FOBB01000002.1"/>
</dbReference>
<sequence length="196" mass="23026">MEYDIILRNISKHISLDKQEAAYFISLLKEKKVPRKGMILREEQLCKEISFVVSGALRAFYLDKTGRQSTIMFAIPDWWVTDMFCFINQQPAMLNIEALEDSLLLQLQKEDLDQLYIKVPKFERFFRIIMQNAYIREQLRVIQTLSLSAEERYRIFLDKYPQVAKLVTQKQIASYLGITPEFLSMIRANKAGKTIS</sequence>
<accession>A0A1H7SBQ4</accession>
<dbReference type="OrthoDB" id="9152304at2"/>
<dbReference type="AlphaFoldDB" id="A0A1H7SBQ4"/>
<keyword evidence="2" id="KW-0808">Transferase</keyword>
<evidence type="ECO:0000313" key="2">
    <source>
        <dbReference type="EMBL" id="SEL69975.1"/>
    </source>
</evidence>
<keyword evidence="2" id="KW-0418">Kinase</keyword>
<dbReference type="Proteomes" id="UP000198984">
    <property type="component" value="Unassembled WGS sequence"/>
</dbReference>
<dbReference type="InterPro" id="IPR018490">
    <property type="entry name" value="cNMP-bd_dom_sf"/>
</dbReference>
<dbReference type="EMBL" id="FOBB01000002">
    <property type="protein sequence ID" value="SEL69975.1"/>
    <property type="molecule type" value="Genomic_DNA"/>
</dbReference>